<dbReference type="AlphaFoldDB" id="A0A0E0LPR9"/>
<organism evidence="1">
    <name type="scientific">Oryza punctata</name>
    <name type="common">Red rice</name>
    <dbReference type="NCBI Taxonomy" id="4537"/>
    <lineage>
        <taxon>Eukaryota</taxon>
        <taxon>Viridiplantae</taxon>
        <taxon>Streptophyta</taxon>
        <taxon>Embryophyta</taxon>
        <taxon>Tracheophyta</taxon>
        <taxon>Spermatophyta</taxon>
        <taxon>Magnoliopsida</taxon>
        <taxon>Liliopsida</taxon>
        <taxon>Poales</taxon>
        <taxon>Poaceae</taxon>
        <taxon>BOP clade</taxon>
        <taxon>Oryzoideae</taxon>
        <taxon>Oryzeae</taxon>
        <taxon>Oryzinae</taxon>
        <taxon>Oryza</taxon>
    </lineage>
</organism>
<proteinExistence type="predicted"/>
<dbReference type="Gramene" id="OPUNC07G24670.1">
    <property type="protein sequence ID" value="OPUNC07G24670.1"/>
    <property type="gene ID" value="OPUNC07G24670"/>
</dbReference>
<dbReference type="HOGENOM" id="CLU_2472949_0_0_1"/>
<reference evidence="1" key="2">
    <citation type="submission" date="2018-05" db="EMBL/GenBank/DDBJ databases">
        <title>OpunRS2 (Oryza punctata Reference Sequence Version 2).</title>
        <authorList>
            <person name="Zhang J."/>
            <person name="Kudrna D."/>
            <person name="Lee S."/>
            <person name="Talag J."/>
            <person name="Welchert J."/>
            <person name="Wing R.A."/>
        </authorList>
    </citation>
    <scope>NUCLEOTIDE SEQUENCE [LARGE SCALE GENOMIC DNA]</scope>
</reference>
<dbReference type="Proteomes" id="UP000026962">
    <property type="component" value="Chromosome 7"/>
</dbReference>
<name>A0A0E0LPR9_ORYPU</name>
<protein>
    <submittedName>
        <fullName evidence="1">Uncharacterized protein</fullName>
    </submittedName>
</protein>
<reference evidence="1" key="1">
    <citation type="submission" date="2015-04" db="UniProtKB">
        <authorList>
            <consortium name="EnsemblPlants"/>
        </authorList>
    </citation>
    <scope>IDENTIFICATION</scope>
</reference>
<dbReference type="EnsemblPlants" id="OPUNC07G24670.1">
    <property type="protein sequence ID" value="OPUNC07G24670.1"/>
    <property type="gene ID" value="OPUNC07G24670"/>
</dbReference>
<keyword evidence="2" id="KW-1185">Reference proteome</keyword>
<sequence length="88" mass="10050">MSALDFTSGINENSVVGCCQWRQYYYTVLYDISRTDIMRLDDGKYRNPHNMVNPKFVPARQYADQIGSSGRSDHYNIAAQIGYSGRSD</sequence>
<accession>A0A0E0LPR9</accession>
<evidence type="ECO:0000313" key="2">
    <source>
        <dbReference type="Proteomes" id="UP000026962"/>
    </source>
</evidence>
<evidence type="ECO:0000313" key="1">
    <source>
        <dbReference type="EnsemblPlants" id="OPUNC07G24670.1"/>
    </source>
</evidence>